<evidence type="ECO:0000313" key="10">
    <source>
        <dbReference type="EMBL" id="CAK8682657.1"/>
    </source>
</evidence>
<dbReference type="InterPro" id="IPR001356">
    <property type="entry name" value="HD"/>
</dbReference>
<evidence type="ECO:0000256" key="5">
    <source>
        <dbReference type="ARBA" id="ARBA00038196"/>
    </source>
</evidence>
<reference evidence="10 11" key="1">
    <citation type="submission" date="2024-02" db="EMBL/GenBank/DDBJ databases">
        <authorList>
            <person name="Daric V."/>
            <person name="Darras S."/>
        </authorList>
    </citation>
    <scope>NUCLEOTIDE SEQUENCE [LARGE SCALE GENOMIC DNA]</scope>
</reference>
<name>A0ABP0FSQ9_CLALP</name>
<dbReference type="InterPro" id="IPR050848">
    <property type="entry name" value="Homeobox_TF"/>
</dbReference>
<feature type="region of interest" description="Disordered" evidence="8">
    <location>
        <begin position="32"/>
        <end position="65"/>
    </location>
</feature>
<dbReference type="InterPro" id="IPR017970">
    <property type="entry name" value="Homeobox_CS"/>
</dbReference>
<keyword evidence="2 6" id="KW-0238">DNA-binding</keyword>
<dbReference type="PRINTS" id="PR00031">
    <property type="entry name" value="HTHREPRESSR"/>
</dbReference>
<feature type="compositionally biased region" description="Polar residues" evidence="8">
    <location>
        <begin position="187"/>
        <end position="206"/>
    </location>
</feature>
<dbReference type="PROSITE" id="PS00027">
    <property type="entry name" value="HOMEOBOX_1"/>
    <property type="match status" value="1"/>
</dbReference>
<accession>A0ABP0FSQ9</accession>
<keyword evidence="3 6" id="KW-0371">Homeobox</keyword>
<keyword evidence="11" id="KW-1185">Reference proteome</keyword>
<evidence type="ECO:0000256" key="1">
    <source>
        <dbReference type="ARBA" id="ARBA00004123"/>
    </source>
</evidence>
<dbReference type="SUPFAM" id="SSF46689">
    <property type="entry name" value="Homeodomain-like"/>
    <property type="match status" value="1"/>
</dbReference>
<evidence type="ECO:0000256" key="6">
    <source>
        <dbReference type="PROSITE-ProRule" id="PRU00108"/>
    </source>
</evidence>
<sequence>MSGEVEIPEFHYNMNFVVGNMSNTTRLHESAFAASVTSSESSGPPDPGLMNPAKNSPSPSYESIPSYDRHIDVRHQGLVPENSRNGGSWGNPLKLHHSYSAESVPRPQGEFYGRLYEENSLPTTNVQTRSSKPEVSSEMLPGTSFGYSSMPFVRQSAFKHSSPDGLLPSSPNKRNASPSAERKNGRPLSTSTLETEARGRSQTTDATKPEENAFAFRGSNHLHGHTYVPPRPSGHYLPHRTPTTCGHPPLNTCLPNSGYTIAHHKQFPDYVDVTSQNPSSLPTTENIYFSPMDPYTTPIGQYQHFPYSYYNGPYHQPGLQNPQDFANSFNPNQVVPPESMALMAHSTYPHPYTANPGQNFPTAVVGRTTHARRRRRPYTKYQLAELESEFEANEFISREMREQIARRVGLSDRQVKIWFQNRRMKKKRMINRGESVPGDDDEVQGESGSAEVSSLHCDSYMSSQR</sequence>
<feature type="compositionally biased region" description="Polar residues" evidence="8">
    <location>
        <begin position="169"/>
        <end position="178"/>
    </location>
</feature>
<dbReference type="Pfam" id="PF00046">
    <property type="entry name" value="Homeodomain"/>
    <property type="match status" value="1"/>
</dbReference>
<organism evidence="10 11">
    <name type="scientific">Clavelina lepadiformis</name>
    <name type="common">Light-bulb sea squirt</name>
    <name type="synonym">Ascidia lepadiformis</name>
    <dbReference type="NCBI Taxonomy" id="159417"/>
    <lineage>
        <taxon>Eukaryota</taxon>
        <taxon>Metazoa</taxon>
        <taxon>Chordata</taxon>
        <taxon>Tunicata</taxon>
        <taxon>Ascidiacea</taxon>
        <taxon>Aplousobranchia</taxon>
        <taxon>Clavelinidae</taxon>
        <taxon>Clavelina</taxon>
    </lineage>
</organism>
<protein>
    <recommendedName>
        <fullName evidence="9">Homeobox domain-containing protein</fullName>
    </recommendedName>
</protein>
<evidence type="ECO:0000256" key="7">
    <source>
        <dbReference type="RuleBase" id="RU000682"/>
    </source>
</evidence>
<dbReference type="SMART" id="SM00389">
    <property type="entry name" value="HOX"/>
    <property type="match status" value="1"/>
</dbReference>
<evidence type="ECO:0000259" key="9">
    <source>
        <dbReference type="PROSITE" id="PS50071"/>
    </source>
</evidence>
<gene>
    <name evidence="10" type="ORF">CVLEPA_LOCUS13305</name>
</gene>
<feature type="domain" description="Homeobox" evidence="9">
    <location>
        <begin position="369"/>
        <end position="429"/>
    </location>
</feature>
<comment type="caution">
    <text evidence="10">The sequence shown here is derived from an EMBL/GenBank/DDBJ whole genome shotgun (WGS) entry which is preliminary data.</text>
</comment>
<feature type="region of interest" description="Disordered" evidence="8">
    <location>
        <begin position="122"/>
        <end position="142"/>
    </location>
</feature>
<evidence type="ECO:0000313" key="11">
    <source>
        <dbReference type="Proteomes" id="UP001642483"/>
    </source>
</evidence>
<feature type="region of interest" description="Disordered" evidence="8">
    <location>
        <begin position="428"/>
        <end position="465"/>
    </location>
</feature>
<dbReference type="Proteomes" id="UP001642483">
    <property type="component" value="Unassembled WGS sequence"/>
</dbReference>
<dbReference type="PROSITE" id="PS50071">
    <property type="entry name" value="HOMEOBOX_2"/>
    <property type="match status" value="1"/>
</dbReference>
<comment type="subcellular location">
    <subcellularLocation>
        <location evidence="1 6 7">Nucleus</location>
    </subcellularLocation>
</comment>
<feature type="region of interest" description="Disordered" evidence="8">
    <location>
        <begin position="158"/>
        <end position="211"/>
    </location>
</feature>
<dbReference type="Gene3D" id="1.10.10.60">
    <property type="entry name" value="Homeodomain-like"/>
    <property type="match status" value="1"/>
</dbReference>
<dbReference type="PANTHER" id="PTHR24333:SF5">
    <property type="entry name" value="VENT HOMEOBOX"/>
    <property type="match status" value="1"/>
</dbReference>
<dbReference type="InterPro" id="IPR009057">
    <property type="entry name" value="Homeodomain-like_sf"/>
</dbReference>
<dbReference type="CDD" id="cd00086">
    <property type="entry name" value="homeodomain"/>
    <property type="match status" value="1"/>
</dbReference>
<keyword evidence="4 6" id="KW-0539">Nucleus</keyword>
<comment type="similarity">
    <text evidence="5">Belongs to the BAR homeobox family.</text>
</comment>
<dbReference type="PANTHER" id="PTHR24333">
    <property type="entry name" value="HOMEO BOX HB9 LIKE A-RELATED"/>
    <property type="match status" value="1"/>
</dbReference>
<evidence type="ECO:0000256" key="2">
    <source>
        <dbReference type="ARBA" id="ARBA00023125"/>
    </source>
</evidence>
<feature type="compositionally biased region" description="Low complexity" evidence="8">
    <location>
        <begin position="56"/>
        <end position="65"/>
    </location>
</feature>
<evidence type="ECO:0000256" key="3">
    <source>
        <dbReference type="ARBA" id="ARBA00023155"/>
    </source>
</evidence>
<evidence type="ECO:0000256" key="8">
    <source>
        <dbReference type="SAM" id="MobiDB-lite"/>
    </source>
</evidence>
<proteinExistence type="inferred from homology"/>
<dbReference type="EMBL" id="CAWYQH010000096">
    <property type="protein sequence ID" value="CAK8682657.1"/>
    <property type="molecule type" value="Genomic_DNA"/>
</dbReference>
<dbReference type="InterPro" id="IPR000047">
    <property type="entry name" value="HTH_motif"/>
</dbReference>
<evidence type="ECO:0000256" key="4">
    <source>
        <dbReference type="ARBA" id="ARBA00023242"/>
    </source>
</evidence>
<feature type="compositionally biased region" description="Polar residues" evidence="8">
    <location>
        <begin position="122"/>
        <end position="134"/>
    </location>
</feature>
<feature type="DNA-binding region" description="Homeobox" evidence="6">
    <location>
        <begin position="371"/>
        <end position="430"/>
    </location>
</feature>